<evidence type="ECO:0000313" key="1">
    <source>
        <dbReference type="EMBL" id="SDE34406.1"/>
    </source>
</evidence>
<organism evidence="1 2">
    <name type="scientific">Nocardioides lianchengensis</name>
    <dbReference type="NCBI Taxonomy" id="1045774"/>
    <lineage>
        <taxon>Bacteria</taxon>
        <taxon>Bacillati</taxon>
        <taxon>Actinomycetota</taxon>
        <taxon>Actinomycetes</taxon>
        <taxon>Propionibacteriales</taxon>
        <taxon>Nocardioidaceae</taxon>
        <taxon>Nocardioides</taxon>
    </lineage>
</organism>
<dbReference type="Proteomes" id="UP000199034">
    <property type="component" value="Unassembled WGS sequence"/>
</dbReference>
<feature type="non-terminal residue" evidence="1">
    <location>
        <position position="62"/>
    </location>
</feature>
<dbReference type="AlphaFoldDB" id="A0A1G7C6W1"/>
<gene>
    <name evidence="1" type="ORF">SAMN05421872_12120</name>
</gene>
<dbReference type="EMBL" id="FMZM01000021">
    <property type="protein sequence ID" value="SDE34406.1"/>
    <property type="molecule type" value="Genomic_DNA"/>
</dbReference>
<protein>
    <submittedName>
        <fullName evidence="1">Uncharacterized protein</fullName>
    </submittedName>
</protein>
<evidence type="ECO:0000313" key="2">
    <source>
        <dbReference type="Proteomes" id="UP000199034"/>
    </source>
</evidence>
<reference evidence="2" key="1">
    <citation type="submission" date="2016-10" db="EMBL/GenBank/DDBJ databases">
        <authorList>
            <person name="Varghese N."/>
            <person name="Submissions S."/>
        </authorList>
    </citation>
    <scope>NUCLEOTIDE SEQUENCE [LARGE SCALE GENOMIC DNA]</scope>
    <source>
        <strain evidence="2">CGMCC 4.6858</strain>
    </source>
</reference>
<proteinExistence type="predicted"/>
<sequence length="62" mass="6710">MADALDLRHRLPQTWAIVQTLACEAWVACRVASMTRKLSFDQVALVDEAVARAIGGCAPGRV</sequence>
<accession>A0A1G7C6W1</accession>
<name>A0A1G7C6W1_9ACTN</name>
<keyword evidence="2" id="KW-1185">Reference proteome</keyword>